<name>E3T2Z0_9ZZZZ</name>
<sequence length="122" mass="14451">MRILHIGTDEKFIDGIIWQFEGIAPESNEYFILVPSEAYEIKYIKNKQKIKTIALDSKAYRNLPDNLASFDAVLMHSLDHNKAYIVNNAPKETLFFWMYWVLSFIKLRPLSWSWSQPPLLWQ</sequence>
<protein>
    <submittedName>
        <fullName evidence="1">Uncharacterized protein</fullName>
    </submittedName>
</protein>
<proteinExistence type="predicted"/>
<reference evidence="1" key="1">
    <citation type="journal article" date="2011" name="ISME J.">
        <title>Comparative metagenomics of microbial communities inhabiting deep-sea hydrothermal vent chimneys with contrasting chemistries.</title>
        <authorList>
            <person name="Xie W."/>
            <person name="Wang F."/>
            <person name="Guo L."/>
            <person name="Chen Z."/>
            <person name="Sievert S.M."/>
            <person name="Meng J."/>
            <person name="Huang G."/>
            <person name="Li Y."/>
            <person name="Yan Q."/>
            <person name="Wu S."/>
            <person name="Wang X."/>
            <person name="Chen S."/>
            <person name="He G."/>
            <person name="Xiao X."/>
            <person name="Xu A."/>
        </authorList>
    </citation>
    <scope>NUCLEOTIDE SEQUENCE</scope>
</reference>
<dbReference type="AlphaFoldDB" id="E3T2Z0"/>
<organism evidence="1">
    <name type="scientific">uncultured organism</name>
    <dbReference type="NCBI Taxonomy" id="155900"/>
    <lineage>
        <taxon>unclassified sequences</taxon>
        <taxon>environmental samples</taxon>
    </lineage>
</organism>
<accession>E3T2Z0</accession>
<evidence type="ECO:0000313" key="1">
    <source>
        <dbReference type="EMBL" id="ACZ28602.1"/>
    </source>
</evidence>
<dbReference type="EMBL" id="GU191796">
    <property type="protein sequence ID" value="ACZ28602.1"/>
    <property type="molecule type" value="Genomic_DNA"/>
</dbReference>